<accession>A0A858JRX5</accession>
<keyword evidence="2" id="KW-1185">Reference proteome</keyword>
<dbReference type="Proteomes" id="UP000502533">
    <property type="component" value="Chromosome"/>
</dbReference>
<sequence>MDTLIQGLRDVLIASRSAMELAGDMLPADYVSIVRPHMSRMSPSFSGLFLEDHAVMLVEFRKINQKIGADSRSALVGIISELYEAHAGVCEHVTGKDRQSLMSARHKSAGLSASQDLRTKWLKRAISRFESPDQPASCPF</sequence>
<evidence type="ECO:0000313" key="2">
    <source>
        <dbReference type="Proteomes" id="UP000502533"/>
    </source>
</evidence>
<name>A0A858JRX5_9PROT</name>
<gene>
    <name evidence="1" type="ORF">GWK63_15875</name>
</gene>
<protein>
    <submittedName>
        <fullName evidence="1">Uncharacterized protein</fullName>
    </submittedName>
</protein>
<dbReference type="RefSeq" id="WP_146221284.1">
    <property type="nucleotide sequence ID" value="NZ_CALMTF010000054.1"/>
</dbReference>
<dbReference type="AlphaFoldDB" id="A0A858JRX5"/>
<dbReference type="EMBL" id="CP050139">
    <property type="protein sequence ID" value="QIP36723.1"/>
    <property type="molecule type" value="Genomic_DNA"/>
</dbReference>
<organism evidence="1 2">
    <name type="scientific">Komagataeibacter rhaeticus</name>
    <dbReference type="NCBI Taxonomy" id="215221"/>
    <lineage>
        <taxon>Bacteria</taxon>
        <taxon>Pseudomonadati</taxon>
        <taxon>Pseudomonadota</taxon>
        <taxon>Alphaproteobacteria</taxon>
        <taxon>Acetobacterales</taxon>
        <taxon>Acetobacteraceae</taxon>
        <taxon>Komagataeibacter</taxon>
    </lineage>
</organism>
<dbReference type="GeneID" id="85023640"/>
<dbReference type="KEGG" id="kre:GWK63_15875"/>
<reference evidence="1 2" key="1">
    <citation type="submission" date="2020-03" db="EMBL/GenBank/DDBJ databases">
        <title>Isolation of cellulose-producing strains, genome characterization and application of the synthesized cellulose films as an economical and sustainable material for piezoelectric sensor construction.</title>
        <authorList>
            <person name="Mangayil R.K."/>
        </authorList>
    </citation>
    <scope>NUCLEOTIDE SEQUENCE [LARGE SCALE GENOMIC DNA]</scope>
    <source>
        <strain evidence="1 2">ENS 9a1a</strain>
    </source>
</reference>
<evidence type="ECO:0000313" key="1">
    <source>
        <dbReference type="EMBL" id="QIP36723.1"/>
    </source>
</evidence>
<proteinExistence type="predicted"/>